<dbReference type="PANTHER" id="PTHR33910:SF1">
    <property type="entry name" value="PROTEIN TRANSLOCASE SUBUNIT SECE"/>
    <property type="match status" value="1"/>
</dbReference>
<organism evidence="10 11">
    <name type="scientific">Brachybacterium nesterenkovii</name>
    <dbReference type="NCBI Taxonomy" id="47847"/>
    <lineage>
        <taxon>Bacteria</taxon>
        <taxon>Bacillati</taxon>
        <taxon>Actinomycetota</taxon>
        <taxon>Actinomycetes</taxon>
        <taxon>Micrococcales</taxon>
        <taxon>Dermabacteraceae</taxon>
        <taxon>Brachybacterium</taxon>
    </lineage>
</organism>
<accession>A0A1X6X998</accession>
<protein>
    <recommendedName>
        <fullName evidence="9">Protein translocase subunit SecE</fullName>
    </recommendedName>
</protein>
<evidence type="ECO:0000256" key="1">
    <source>
        <dbReference type="ARBA" id="ARBA00004370"/>
    </source>
</evidence>
<feature type="transmembrane region" description="Helical" evidence="9">
    <location>
        <begin position="48"/>
        <end position="69"/>
    </location>
</feature>
<dbReference type="RefSeq" id="WP_087105220.1">
    <property type="nucleotide sequence ID" value="NZ_FWFG01000116.1"/>
</dbReference>
<dbReference type="GO" id="GO:0009306">
    <property type="term" value="P:protein secretion"/>
    <property type="evidence" value="ECO:0007669"/>
    <property type="project" value="UniProtKB-UniRule"/>
</dbReference>
<dbReference type="InterPro" id="IPR001901">
    <property type="entry name" value="Translocase_SecE/Sec61-g"/>
</dbReference>
<evidence type="ECO:0000256" key="9">
    <source>
        <dbReference type="HAMAP-Rule" id="MF_00422"/>
    </source>
</evidence>
<dbReference type="GO" id="GO:0043952">
    <property type="term" value="P:protein transport by the Sec complex"/>
    <property type="evidence" value="ECO:0007669"/>
    <property type="project" value="UniProtKB-UniRule"/>
</dbReference>
<dbReference type="GO" id="GO:0008320">
    <property type="term" value="F:protein transmembrane transporter activity"/>
    <property type="evidence" value="ECO:0007669"/>
    <property type="project" value="UniProtKB-UniRule"/>
</dbReference>
<sequence length="88" mass="9410">MSTSEHTSPTRSAEGPEGSRNPFVAILRFVREVIAELRKVVAPTGRELGVYTVTVLGFVLFMILLVFGLDVAFGWLADLAFTVGGPGA</sequence>
<evidence type="ECO:0000256" key="8">
    <source>
        <dbReference type="ARBA" id="ARBA00023136"/>
    </source>
</evidence>
<keyword evidence="6 9" id="KW-1133">Transmembrane helix</keyword>
<comment type="subcellular location">
    <subcellularLocation>
        <location evidence="9">Cell membrane</location>
        <topology evidence="9">Single-pass membrane protein</topology>
    </subcellularLocation>
    <subcellularLocation>
        <location evidence="1">Membrane</location>
    </subcellularLocation>
</comment>
<dbReference type="GO" id="GO:0005886">
    <property type="term" value="C:plasma membrane"/>
    <property type="evidence" value="ECO:0007669"/>
    <property type="project" value="UniProtKB-SubCell"/>
</dbReference>
<evidence type="ECO:0000313" key="11">
    <source>
        <dbReference type="Proteomes" id="UP000195981"/>
    </source>
</evidence>
<evidence type="ECO:0000256" key="4">
    <source>
        <dbReference type="ARBA" id="ARBA00022692"/>
    </source>
</evidence>
<dbReference type="GO" id="GO:0065002">
    <property type="term" value="P:intracellular protein transmembrane transport"/>
    <property type="evidence" value="ECO:0007669"/>
    <property type="project" value="UniProtKB-UniRule"/>
</dbReference>
<evidence type="ECO:0000256" key="2">
    <source>
        <dbReference type="ARBA" id="ARBA00022448"/>
    </source>
</evidence>
<keyword evidence="8 9" id="KW-0472">Membrane</keyword>
<keyword evidence="2 9" id="KW-0813">Transport</keyword>
<dbReference type="AlphaFoldDB" id="A0A1X6X998"/>
<comment type="similarity">
    <text evidence="9">Belongs to the SecE/SEC61-gamma family.</text>
</comment>
<keyword evidence="5 9" id="KW-0653">Protein transport</keyword>
<dbReference type="PANTHER" id="PTHR33910">
    <property type="entry name" value="PROTEIN TRANSLOCASE SUBUNIT SECE"/>
    <property type="match status" value="1"/>
</dbReference>
<dbReference type="HAMAP" id="MF_00422">
    <property type="entry name" value="SecE"/>
    <property type="match status" value="1"/>
</dbReference>
<dbReference type="Proteomes" id="UP000195981">
    <property type="component" value="Unassembled WGS sequence"/>
</dbReference>
<comment type="subunit">
    <text evidence="9">Component of the Sec protein translocase complex. Heterotrimer consisting of SecY, SecE and SecG subunits. The heterotrimers can form oligomers, although 1 heterotrimer is thought to be able to translocate proteins. Interacts with the ribosome. Interacts with SecDF, and other proteins may be involved. Interacts with SecA.</text>
</comment>
<evidence type="ECO:0000256" key="6">
    <source>
        <dbReference type="ARBA" id="ARBA00022989"/>
    </source>
</evidence>
<keyword evidence="3 9" id="KW-1003">Cell membrane</keyword>
<dbReference type="Pfam" id="PF00584">
    <property type="entry name" value="SecE"/>
    <property type="match status" value="1"/>
</dbReference>
<dbReference type="GO" id="GO:0006605">
    <property type="term" value="P:protein targeting"/>
    <property type="evidence" value="ECO:0007669"/>
    <property type="project" value="UniProtKB-UniRule"/>
</dbReference>
<evidence type="ECO:0000256" key="7">
    <source>
        <dbReference type="ARBA" id="ARBA00023010"/>
    </source>
</evidence>
<name>A0A1X6X998_9MICO</name>
<dbReference type="InterPro" id="IPR038379">
    <property type="entry name" value="SecE_sf"/>
</dbReference>
<keyword evidence="11" id="KW-1185">Reference proteome</keyword>
<proteinExistence type="inferred from homology"/>
<dbReference type="InterPro" id="IPR005807">
    <property type="entry name" value="SecE_bac"/>
</dbReference>
<dbReference type="NCBIfam" id="TIGR00964">
    <property type="entry name" value="secE_bact"/>
    <property type="match status" value="1"/>
</dbReference>
<dbReference type="EMBL" id="FWFG01000116">
    <property type="protein sequence ID" value="SLM95725.1"/>
    <property type="molecule type" value="Genomic_DNA"/>
</dbReference>
<evidence type="ECO:0000256" key="5">
    <source>
        <dbReference type="ARBA" id="ARBA00022927"/>
    </source>
</evidence>
<keyword evidence="7 9" id="KW-0811">Translocation</keyword>
<comment type="function">
    <text evidence="9">Essential subunit of the Sec protein translocation channel SecYEG. Clamps together the 2 halves of SecY. May contact the channel plug during translocation.</text>
</comment>
<dbReference type="Gene3D" id="1.20.5.1030">
    <property type="entry name" value="Preprotein translocase secy subunit"/>
    <property type="match status" value="1"/>
</dbReference>
<keyword evidence="4 9" id="KW-0812">Transmembrane</keyword>
<evidence type="ECO:0000256" key="3">
    <source>
        <dbReference type="ARBA" id="ARBA00022475"/>
    </source>
</evidence>
<evidence type="ECO:0000313" key="10">
    <source>
        <dbReference type="EMBL" id="SLM95725.1"/>
    </source>
</evidence>
<reference evidence="10 11" key="1">
    <citation type="submission" date="2017-02" db="EMBL/GenBank/DDBJ databases">
        <authorList>
            <person name="Peterson S.W."/>
        </authorList>
    </citation>
    <scope>NUCLEOTIDE SEQUENCE [LARGE SCALE GENOMIC DNA]</scope>
    <source>
        <strain evidence="10 11">CIP104813</strain>
    </source>
</reference>
<gene>
    <name evidence="9" type="primary">secE</name>
    <name evidence="10" type="ORF">FM110_13265</name>
</gene>
<dbReference type="OrthoDB" id="9805743at2"/>